<protein>
    <recommendedName>
        <fullName evidence="2">MULE transposase domain-containing protein</fullName>
    </recommendedName>
</protein>
<organism evidence="3 4">
    <name type="scientific">Pinctada imbricata</name>
    <name type="common">Atlantic pearl-oyster</name>
    <name type="synonym">Pinctada martensii</name>
    <dbReference type="NCBI Taxonomy" id="66713"/>
    <lineage>
        <taxon>Eukaryota</taxon>
        <taxon>Metazoa</taxon>
        <taxon>Spiralia</taxon>
        <taxon>Lophotrochozoa</taxon>
        <taxon>Mollusca</taxon>
        <taxon>Bivalvia</taxon>
        <taxon>Autobranchia</taxon>
        <taxon>Pteriomorphia</taxon>
        <taxon>Pterioida</taxon>
        <taxon>Pterioidea</taxon>
        <taxon>Pteriidae</taxon>
        <taxon>Pinctada</taxon>
    </lineage>
</organism>
<dbReference type="Proteomes" id="UP001186944">
    <property type="component" value="Unassembled WGS sequence"/>
</dbReference>
<evidence type="ECO:0000259" key="2">
    <source>
        <dbReference type="Pfam" id="PF10551"/>
    </source>
</evidence>
<evidence type="ECO:0000256" key="1">
    <source>
        <dbReference type="SAM" id="MobiDB-lite"/>
    </source>
</evidence>
<feature type="domain" description="MULE transposase" evidence="2">
    <location>
        <begin position="292"/>
        <end position="372"/>
    </location>
</feature>
<dbReference type="EMBL" id="VSWD01000005">
    <property type="protein sequence ID" value="KAK3101791.1"/>
    <property type="molecule type" value="Genomic_DNA"/>
</dbReference>
<evidence type="ECO:0000313" key="4">
    <source>
        <dbReference type="Proteomes" id="UP001186944"/>
    </source>
</evidence>
<comment type="caution">
    <text evidence="3">The sequence shown here is derived from an EMBL/GenBank/DDBJ whole genome shotgun (WGS) entry which is preliminary data.</text>
</comment>
<dbReference type="Pfam" id="PF10551">
    <property type="entry name" value="MULE"/>
    <property type="match status" value="1"/>
</dbReference>
<sequence>MNIFETPDVAKALDNIPPGLKENVFFLLHDKNKNDRQRSFPDDCGIWASDSGATPKSIFLKTNDGKYKLIFLRKGEYHFQKKVKGKMTYVKISPQPSPSKLTTLQRYYTSLKKDKTYKKRVTRLLNDDSCFTICEYIGKFPGLSSHGNTKIGETEYLRIPTNVMEEMSTLLKQKTPLEVYNDLTIKHDELSGPKNKQQVRDKKKNDKKKTKTHIGKNIADHMAEIDNLVTQNDSIVKSVIRSQGKSPCLILYNDEQIKDLKNICCTGQSILCVDKTFNLCDMHVTATCYKQVSVVDEKTNESPIFLGPMFIHDSSDFGTYASFFNHLGTLLANTDTSQLVIGSDEEVALVNAITHAFPNAQHILCTRHIKQNVNQKLTDDAVDKTDRDRIINLIFGVDGLVNADDTICFEEKSNMIEETCDQISSKFLNYYKKKVRNTIRTKVQQPQTILKLENWTNNNSESINHVLKHLANWKSQPLMDLVNAINTYVEAQFKDIRRALVGVGQFRLSKNYQHFEVSKTVWVGKTDQERLRYFNRCRNYNVKDKQIVTSTDGKTKIIAPRAHGKKIGQVKRKRNAKTTTVTKKQKL</sequence>
<name>A0AA89C0X0_PINIB</name>
<accession>A0AA89C0X0</accession>
<feature type="region of interest" description="Disordered" evidence="1">
    <location>
        <begin position="189"/>
        <end position="213"/>
    </location>
</feature>
<reference evidence="3" key="1">
    <citation type="submission" date="2019-08" db="EMBL/GenBank/DDBJ databases">
        <title>The improved chromosome-level genome for the pearl oyster Pinctada fucata martensii using PacBio sequencing and Hi-C.</title>
        <authorList>
            <person name="Zheng Z."/>
        </authorList>
    </citation>
    <scope>NUCLEOTIDE SEQUENCE</scope>
    <source>
        <strain evidence="3">ZZ-2019</strain>
        <tissue evidence="3">Adductor muscle</tissue>
    </source>
</reference>
<evidence type="ECO:0000313" key="3">
    <source>
        <dbReference type="EMBL" id="KAK3101791.1"/>
    </source>
</evidence>
<proteinExistence type="predicted"/>
<dbReference type="InterPro" id="IPR018289">
    <property type="entry name" value="MULE_transposase_dom"/>
</dbReference>
<dbReference type="AlphaFoldDB" id="A0AA89C0X0"/>
<keyword evidence="4" id="KW-1185">Reference proteome</keyword>
<gene>
    <name evidence="3" type="ORF">FSP39_006376</name>
</gene>